<name>A0A931IHJ3_9NOCA</name>
<protein>
    <submittedName>
        <fullName evidence="1">Uncharacterized protein</fullName>
    </submittedName>
</protein>
<evidence type="ECO:0000313" key="2">
    <source>
        <dbReference type="Proteomes" id="UP000655751"/>
    </source>
</evidence>
<dbReference type="RefSeq" id="WP_196153988.1">
    <property type="nucleotide sequence ID" value="NZ_JADMLG010000028.1"/>
</dbReference>
<keyword evidence="2" id="KW-1185">Reference proteome</keyword>
<sequence length="70" mass="7653">MAKLNISLPDATAQALRENAEGGNVSAEINRAVLQRLADKELRRIAAHEQQNPPKYSDADLLRIGMGMPL</sequence>
<reference evidence="1" key="1">
    <citation type="submission" date="2020-11" db="EMBL/GenBank/DDBJ databases">
        <title>Nocardia NEAU-351.nov., a novel actinomycete isolated from the cow dung.</title>
        <authorList>
            <person name="Zhang X."/>
        </authorList>
    </citation>
    <scope>NUCLEOTIDE SEQUENCE</scope>
    <source>
        <strain evidence="1">NEAU-351</strain>
    </source>
</reference>
<organism evidence="1 2">
    <name type="scientific">Nocardia bovistercoris</name>
    <dbReference type="NCBI Taxonomy" id="2785916"/>
    <lineage>
        <taxon>Bacteria</taxon>
        <taxon>Bacillati</taxon>
        <taxon>Actinomycetota</taxon>
        <taxon>Actinomycetes</taxon>
        <taxon>Mycobacteriales</taxon>
        <taxon>Nocardiaceae</taxon>
        <taxon>Nocardia</taxon>
    </lineage>
</organism>
<gene>
    <name evidence="1" type="ORF">IT779_36065</name>
</gene>
<dbReference type="AlphaFoldDB" id="A0A931IHJ3"/>
<proteinExistence type="predicted"/>
<accession>A0A931IHJ3</accession>
<dbReference type="EMBL" id="JADMLG010000028">
    <property type="protein sequence ID" value="MBH0781704.1"/>
    <property type="molecule type" value="Genomic_DNA"/>
</dbReference>
<comment type="caution">
    <text evidence="1">The sequence shown here is derived from an EMBL/GenBank/DDBJ whole genome shotgun (WGS) entry which is preliminary data.</text>
</comment>
<dbReference type="Proteomes" id="UP000655751">
    <property type="component" value="Unassembled WGS sequence"/>
</dbReference>
<evidence type="ECO:0000313" key="1">
    <source>
        <dbReference type="EMBL" id="MBH0781704.1"/>
    </source>
</evidence>